<gene>
    <name evidence="2" type="ORF">KHX14_06370</name>
</gene>
<reference evidence="2" key="1">
    <citation type="submission" date="2021-02" db="EMBL/GenBank/DDBJ databases">
        <title>Infant gut strain persistence is associated with maternal origin, phylogeny, and functional potential including surface adhesion and iron acquisition.</title>
        <authorList>
            <person name="Lou Y.C."/>
        </authorList>
    </citation>
    <scope>NUCLEOTIDE SEQUENCE</scope>
    <source>
        <strain evidence="2">L3_108_000G1_dasL3_108_000G1_metabat.metabat.11</strain>
    </source>
</reference>
<dbReference type="PROSITE" id="PS50943">
    <property type="entry name" value="HTH_CROC1"/>
    <property type="match status" value="1"/>
</dbReference>
<dbReference type="InterPro" id="IPR001387">
    <property type="entry name" value="Cro/C1-type_HTH"/>
</dbReference>
<sequence length="65" mass="7764">MEEYTVEQARRLAKISQKKMAQYLNISENAYINKEKGETKFYVDEALKLAKYVNIPFEKIKFTRI</sequence>
<evidence type="ECO:0000313" key="2">
    <source>
        <dbReference type="EMBL" id="MBS5588428.1"/>
    </source>
</evidence>
<accession>A0A943I3E3</accession>
<comment type="caution">
    <text evidence="2">The sequence shown here is derived from an EMBL/GenBank/DDBJ whole genome shotgun (WGS) entry which is preliminary data.</text>
</comment>
<organism evidence="2 3">
    <name type="scientific">Thomasclavelia spiroformis</name>
    <dbReference type="NCBI Taxonomy" id="29348"/>
    <lineage>
        <taxon>Bacteria</taxon>
        <taxon>Bacillati</taxon>
        <taxon>Bacillota</taxon>
        <taxon>Erysipelotrichia</taxon>
        <taxon>Erysipelotrichales</taxon>
        <taxon>Coprobacillaceae</taxon>
        <taxon>Thomasclavelia</taxon>
    </lineage>
</organism>
<dbReference type="Gene3D" id="1.10.260.40">
    <property type="entry name" value="lambda repressor-like DNA-binding domains"/>
    <property type="match status" value="1"/>
</dbReference>
<protein>
    <submittedName>
        <fullName evidence="2">Helix-turn-helix transcriptional regulator</fullName>
    </submittedName>
</protein>
<dbReference type="InterPro" id="IPR010982">
    <property type="entry name" value="Lambda_DNA-bd_dom_sf"/>
</dbReference>
<proteinExistence type="predicted"/>
<feature type="domain" description="HTH cro/C1-type" evidence="1">
    <location>
        <begin position="6"/>
        <end position="60"/>
    </location>
</feature>
<dbReference type="SUPFAM" id="SSF47413">
    <property type="entry name" value="lambda repressor-like DNA-binding domains"/>
    <property type="match status" value="1"/>
</dbReference>
<dbReference type="GO" id="GO:0003677">
    <property type="term" value="F:DNA binding"/>
    <property type="evidence" value="ECO:0007669"/>
    <property type="project" value="InterPro"/>
</dbReference>
<dbReference type="Pfam" id="PF01381">
    <property type="entry name" value="HTH_3"/>
    <property type="match status" value="1"/>
</dbReference>
<evidence type="ECO:0000313" key="3">
    <source>
        <dbReference type="Proteomes" id="UP000751224"/>
    </source>
</evidence>
<dbReference type="SMART" id="SM00530">
    <property type="entry name" value="HTH_XRE"/>
    <property type="match status" value="1"/>
</dbReference>
<evidence type="ECO:0000259" key="1">
    <source>
        <dbReference type="PROSITE" id="PS50943"/>
    </source>
</evidence>
<dbReference type="EMBL" id="JAGZCC010000032">
    <property type="protein sequence ID" value="MBS5588428.1"/>
    <property type="molecule type" value="Genomic_DNA"/>
</dbReference>
<dbReference type="Proteomes" id="UP000751224">
    <property type="component" value="Unassembled WGS sequence"/>
</dbReference>
<dbReference type="RefSeq" id="WP_303887229.1">
    <property type="nucleotide sequence ID" value="NZ_JAGZCC010000032.1"/>
</dbReference>
<dbReference type="AlphaFoldDB" id="A0A943I3E3"/>
<name>A0A943I3E3_9FIRM</name>
<dbReference type="CDD" id="cd00093">
    <property type="entry name" value="HTH_XRE"/>
    <property type="match status" value="1"/>
</dbReference>